<evidence type="ECO:0008006" key="6">
    <source>
        <dbReference type="Google" id="ProtNLM"/>
    </source>
</evidence>
<feature type="signal peptide" evidence="3">
    <location>
        <begin position="1"/>
        <end position="17"/>
    </location>
</feature>
<evidence type="ECO:0000256" key="1">
    <source>
        <dbReference type="SAM" id="MobiDB-lite"/>
    </source>
</evidence>
<proteinExistence type="predicted"/>
<keyword evidence="5" id="KW-1185">Reference proteome</keyword>
<evidence type="ECO:0000313" key="4">
    <source>
        <dbReference type="EnsemblPlants" id="ONIVA07G00910.1"/>
    </source>
</evidence>
<keyword evidence="3" id="KW-0732">Signal</keyword>
<accession>A0A0E0HWC7</accession>
<evidence type="ECO:0000256" key="3">
    <source>
        <dbReference type="SAM" id="SignalP"/>
    </source>
</evidence>
<sequence>MGPLSLLFLTAMKSMIALLPCSIAGAVCSIILNFDRDTWVAHRKMADASVGPTGRREECGLERIDERRGESLTNRSTLFS</sequence>
<feature type="region of interest" description="Disordered" evidence="1">
    <location>
        <begin position="48"/>
        <end position="80"/>
    </location>
</feature>
<organism evidence="4">
    <name type="scientific">Oryza nivara</name>
    <name type="common">Indian wild rice</name>
    <name type="synonym">Oryza sativa f. spontanea</name>
    <dbReference type="NCBI Taxonomy" id="4536"/>
    <lineage>
        <taxon>Eukaryota</taxon>
        <taxon>Viridiplantae</taxon>
        <taxon>Streptophyta</taxon>
        <taxon>Embryophyta</taxon>
        <taxon>Tracheophyta</taxon>
        <taxon>Spermatophyta</taxon>
        <taxon>Magnoliopsida</taxon>
        <taxon>Liliopsida</taxon>
        <taxon>Poales</taxon>
        <taxon>Poaceae</taxon>
        <taxon>BOP clade</taxon>
        <taxon>Oryzoideae</taxon>
        <taxon>Oryzeae</taxon>
        <taxon>Oryzinae</taxon>
        <taxon>Oryza</taxon>
    </lineage>
</organism>
<dbReference type="HOGENOM" id="CLU_196305_0_0_1"/>
<dbReference type="EnsemblPlants" id="ONIVA07G00910.1">
    <property type="protein sequence ID" value="ONIVA07G00910.1"/>
    <property type="gene ID" value="ONIVA07G00910"/>
</dbReference>
<feature type="compositionally biased region" description="Polar residues" evidence="1">
    <location>
        <begin position="71"/>
        <end position="80"/>
    </location>
</feature>
<dbReference type="Gramene" id="ONIVA07G00910.1">
    <property type="protein sequence ID" value="ONIVA07G00910.1"/>
    <property type="gene ID" value="ONIVA07G00910"/>
</dbReference>
<keyword evidence="2" id="KW-0812">Transmembrane</keyword>
<reference evidence="4" key="2">
    <citation type="submission" date="2018-04" db="EMBL/GenBank/DDBJ databases">
        <title>OnivRS2 (Oryza nivara Reference Sequence Version 2).</title>
        <authorList>
            <person name="Zhang J."/>
            <person name="Kudrna D."/>
            <person name="Lee S."/>
            <person name="Talag J."/>
            <person name="Rajasekar S."/>
            <person name="Welchert J."/>
            <person name="Hsing Y.-I."/>
            <person name="Wing R.A."/>
        </authorList>
    </citation>
    <scope>NUCLEOTIDE SEQUENCE [LARGE SCALE GENOMIC DNA]</scope>
    <source>
        <strain evidence="4">SL10</strain>
    </source>
</reference>
<dbReference type="AlphaFoldDB" id="A0A0E0HWC7"/>
<protein>
    <recommendedName>
        <fullName evidence="6">Secreted protein</fullName>
    </recommendedName>
</protein>
<keyword evidence="2" id="KW-0472">Membrane</keyword>
<evidence type="ECO:0000313" key="5">
    <source>
        <dbReference type="Proteomes" id="UP000006591"/>
    </source>
</evidence>
<feature type="compositionally biased region" description="Basic and acidic residues" evidence="1">
    <location>
        <begin position="54"/>
        <end position="70"/>
    </location>
</feature>
<keyword evidence="2" id="KW-1133">Transmembrane helix</keyword>
<dbReference type="Proteomes" id="UP000006591">
    <property type="component" value="Chromosome 7"/>
</dbReference>
<evidence type="ECO:0000256" key="2">
    <source>
        <dbReference type="SAM" id="Phobius"/>
    </source>
</evidence>
<name>A0A0E0HWC7_ORYNI</name>
<feature type="transmembrane region" description="Helical" evidence="2">
    <location>
        <begin position="6"/>
        <end position="34"/>
    </location>
</feature>
<feature type="chain" id="PRO_5002362066" description="Secreted protein" evidence="3">
    <location>
        <begin position="18"/>
        <end position="80"/>
    </location>
</feature>
<reference evidence="4" key="1">
    <citation type="submission" date="2015-04" db="UniProtKB">
        <authorList>
            <consortium name="EnsemblPlants"/>
        </authorList>
    </citation>
    <scope>IDENTIFICATION</scope>
    <source>
        <strain evidence="4">SL10</strain>
    </source>
</reference>